<protein>
    <submittedName>
        <fullName evidence="2">Uncharacterized protein</fullName>
    </submittedName>
</protein>
<proteinExistence type="predicted"/>
<evidence type="ECO:0000256" key="1">
    <source>
        <dbReference type="SAM" id="MobiDB-lite"/>
    </source>
</evidence>
<feature type="compositionally biased region" description="Basic residues" evidence="1">
    <location>
        <begin position="1"/>
        <end position="17"/>
    </location>
</feature>
<dbReference type="EMBL" id="KZ678138">
    <property type="protein sequence ID" value="PSN64787.1"/>
    <property type="molecule type" value="Genomic_DNA"/>
</dbReference>
<organism evidence="2 3">
    <name type="scientific">Corynespora cassiicola Philippines</name>
    <dbReference type="NCBI Taxonomy" id="1448308"/>
    <lineage>
        <taxon>Eukaryota</taxon>
        <taxon>Fungi</taxon>
        <taxon>Dikarya</taxon>
        <taxon>Ascomycota</taxon>
        <taxon>Pezizomycotina</taxon>
        <taxon>Dothideomycetes</taxon>
        <taxon>Pleosporomycetidae</taxon>
        <taxon>Pleosporales</taxon>
        <taxon>Corynesporascaceae</taxon>
        <taxon>Corynespora</taxon>
    </lineage>
</organism>
<keyword evidence="3" id="KW-1185">Reference proteome</keyword>
<evidence type="ECO:0000313" key="3">
    <source>
        <dbReference type="Proteomes" id="UP000240883"/>
    </source>
</evidence>
<accession>A0A2T2NH84</accession>
<gene>
    <name evidence="2" type="ORF">BS50DRAFT_576167</name>
</gene>
<name>A0A2T2NH84_CORCC</name>
<sequence>MALFRYQRHPSPRRRSRPPQSCREGPKAFQDCGHPSNSTSHILPEPSRAKSTSSPRASLLAPLDLWTPLLLPSLVSSTALFHVAGDQHYALDAATRTLPRYPHCSYYPHCSDALPSPPTPSVALPARQLSSRRFPNPTRHRTTVGPSHPLLSLLPSPPHPPLTLCLLPWFCLAESLSQARLTRA</sequence>
<dbReference type="AlphaFoldDB" id="A0A2T2NH84"/>
<feature type="region of interest" description="Disordered" evidence="1">
    <location>
        <begin position="132"/>
        <end position="152"/>
    </location>
</feature>
<evidence type="ECO:0000313" key="2">
    <source>
        <dbReference type="EMBL" id="PSN64787.1"/>
    </source>
</evidence>
<dbReference type="Proteomes" id="UP000240883">
    <property type="component" value="Unassembled WGS sequence"/>
</dbReference>
<feature type="region of interest" description="Disordered" evidence="1">
    <location>
        <begin position="1"/>
        <end position="55"/>
    </location>
</feature>
<reference evidence="2 3" key="1">
    <citation type="journal article" date="2018" name="Front. Microbiol.">
        <title>Genome-Wide Analysis of Corynespora cassiicola Leaf Fall Disease Putative Effectors.</title>
        <authorList>
            <person name="Lopez D."/>
            <person name="Ribeiro S."/>
            <person name="Label P."/>
            <person name="Fumanal B."/>
            <person name="Venisse J.S."/>
            <person name="Kohler A."/>
            <person name="de Oliveira R.R."/>
            <person name="Labutti K."/>
            <person name="Lipzen A."/>
            <person name="Lail K."/>
            <person name="Bauer D."/>
            <person name="Ohm R.A."/>
            <person name="Barry K.W."/>
            <person name="Spatafora J."/>
            <person name="Grigoriev I.V."/>
            <person name="Martin F.M."/>
            <person name="Pujade-Renaud V."/>
        </authorList>
    </citation>
    <scope>NUCLEOTIDE SEQUENCE [LARGE SCALE GENOMIC DNA]</scope>
    <source>
        <strain evidence="2 3">Philippines</strain>
    </source>
</reference>